<keyword evidence="2" id="KW-0472">Membrane</keyword>
<dbReference type="EMBL" id="CASHTH010001749">
    <property type="protein sequence ID" value="CAI8019365.1"/>
    <property type="molecule type" value="Genomic_DNA"/>
</dbReference>
<dbReference type="AlphaFoldDB" id="A0AA35RX37"/>
<accession>A0AA35RX37</accession>
<keyword evidence="2" id="KW-0812">Transmembrane</keyword>
<gene>
    <name evidence="3" type="ORF">GBAR_LOCUS11645</name>
</gene>
<evidence type="ECO:0000313" key="4">
    <source>
        <dbReference type="Proteomes" id="UP001174909"/>
    </source>
</evidence>
<sequence>MATSSAAGVAGTEQNDEGGSRYEQEQEDFPHPKSSSQSLVSQSSSASLVSEYGYDKILRWLHYVDDNLNKVTSKHLLTLGARSEIGETVAENCKVPSEFYVLLQQRSSTDAQALARFMYALQRLGRRGKHCNKQFQTITRISPPPTDVYKEKAKTPTQMEFAFHQCLVEICVSLGEDRNVSDRFKKFVCRYVLAVRAKNKETVAEVFLAMLKRKVISKENQDQLALALDQVGATPGLVILSHFRSQFGMDDIDIEKLTPAPRPDNVSLAPSSNGSTMSGISSLRTNSPARPYSPRYLPETDYPGYNVLGEQEPFINHQEEGATEETALIGENVITHPPPRNTPSPEHQPGVCRRWRYWLVTVFTLGFLLTAGAGVSMIVLASIEYGSIPSHTKLYDNTIVALGNVQKFTAQHITLSQDPGTDEVYIPLTIYSFSRGCGSLPTHNSKPDPVTNVSVQLEQQTVIFRGYLMPESVLNYTICAVTNQLNGTEYHIDLYVAEDLDENLHFDPDTYPNSLHRDIALTYDRNLQPNNQCYSTITHTITKRGPYSIVLFVPSRVEVPSSNISFWYSQNNHIKVIDTSYLHEKCSINNRSEVCKISVGSLHHYIGVFCVVVKVGDSNYDRFTSVHSSLTESDVGKVWFFVVGGFIVALISCIFILFIALICLCWRS</sequence>
<feature type="region of interest" description="Disordered" evidence="1">
    <location>
        <begin position="1"/>
        <end position="40"/>
    </location>
</feature>
<reference evidence="3" key="1">
    <citation type="submission" date="2023-03" db="EMBL/GenBank/DDBJ databases">
        <authorList>
            <person name="Steffen K."/>
            <person name="Cardenas P."/>
        </authorList>
    </citation>
    <scope>NUCLEOTIDE SEQUENCE</scope>
</reference>
<proteinExistence type="predicted"/>
<protein>
    <submittedName>
        <fullName evidence="3">Uncharacterized protein</fullName>
    </submittedName>
</protein>
<organism evidence="3 4">
    <name type="scientific">Geodia barretti</name>
    <name type="common">Barrett's horny sponge</name>
    <dbReference type="NCBI Taxonomy" id="519541"/>
    <lineage>
        <taxon>Eukaryota</taxon>
        <taxon>Metazoa</taxon>
        <taxon>Porifera</taxon>
        <taxon>Demospongiae</taxon>
        <taxon>Heteroscleromorpha</taxon>
        <taxon>Tetractinellida</taxon>
        <taxon>Astrophorina</taxon>
        <taxon>Geodiidae</taxon>
        <taxon>Geodia</taxon>
    </lineage>
</organism>
<evidence type="ECO:0000256" key="1">
    <source>
        <dbReference type="SAM" id="MobiDB-lite"/>
    </source>
</evidence>
<feature type="compositionally biased region" description="Basic and acidic residues" evidence="1">
    <location>
        <begin position="18"/>
        <end position="31"/>
    </location>
</feature>
<feature type="transmembrane region" description="Helical" evidence="2">
    <location>
        <begin position="638"/>
        <end position="666"/>
    </location>
</feature>
<feature type="compositionally biased region" description="Low complexity" evidence="1">
    <location>
        <begin position="271"/>
        <end position="282"/>
    </location>
</feature>
<evidence type="ECO:0000313" key="3">
    <source>
        <dbReference type="EMBL" id="CAI8019365.1"/>
    </source>
</evidence>
<keyword evidence="4" id="KW-1185">Reference proteome</keyword>
<name>A0AA35RX37_GEOBA</name>
<keyword evidence="2" id="KW-1133">Transmembrane helix</keyword>
<evidence type="ECO:0000256" key="2">
    <source>
        <dbReference type="SAM" id="Phobius"/>
    </source>
</evidence>
<dbReference type="Proteomes" id="UP001174909">
    <property type="component" value="Unassembled WGS sequence"/>
</dbReference>
<comment type="caution">
    <text evidence="3">The sequence shown here is derived from an EMBL/GenBank/DDBJ whole genome shotgun (WGS) entry which is preliminary data.</text>
</comment>
<feature type="region of interest" description="Disordered" evidence="1">
    <location>
        <begin position="260"/>
        <end position="292"/>
    </location>
</feature>
<feature type="transmembrane region" description="Helical" evidence="2">
    <location>
        <begin position="357"/>
        <end position="383"/>
    </location>
</feature>